<keyword evidence="6 13" id="KW-0963">Cytoplasm</keyword>
<dbReference type="HAMAP" id="MF_00328">
    <property type="entry name" value="Guanylate_kinase"/>
    <property type="match status" value="1"/>
</dbReference>
<name>A0A1H6WC10_9FIRM</name>
<dbReference type="PROSITE" id="PS50052">
    <property type="entry name" value="GUANYLATE_KINASE_2"/>
    <property type="match status" value="1"/>
</dbReference>
<evidence type="ECO:0000313" key="15">
    <source>
        <dbReference type="EMBL" id="SEJ11587.1"/>
    </source>
</evidence>
<comment type="function">
    <text evidence="1 13">Essential for recycling GMP and indirectly, cGMP.</text>
</comment>
<dbReference type="PROSITE" id="PS00856">
    <property type="entry name" value="GUANYLATE_KINASE_1"/>
    <property type="match status" value="1"/>
</dbReference>
<evidence type="ECO:0000256" key="8">
    <source>
        <dbReference type="ARBA" id="ARBA00022741"/>
    </source>
</evidence>
<evidence type="ECO:0000256" key="3">
    <source>
        <dbReference type="ARBA" id="ARBA00005790"/>
    </source>
</evidence>
<gene>
    <name evidence="13" type="primary">gmk</name>
    <name evidence="15" type="ORF">SAMN05660742_103218</name>
</gene>
<dbReference type="Gene3D" id="3.30.63.10">
    <property type="entry name" value="Guanylate Kinase phosphate binding domain"/>
    <property type="match status" value="1"/>
</dbReference>
<keyword evidence="16" id="KW-1185">Reference proteome</keyword>
<dbReference type="GO" id="GO:0004385">
    <property type="term" value="F:GMP kinase activity"/>
    <property type="evidence" value="ECO:0007669"/>
    <property type="project" value="UniProtKB-UniRule"/>
</dbReference>
<dbReference type="AlphaFoldDB" id="A0A1H6WC10"/>
<evidence type="ECO:0000256" key="9">
    <source>
        <dbReference type="ARBA" id="ARBA00022777"/>
    </source>
</evidence>
<keyword evidence="8 13" id="KW-0547">Nucleotide-binding</keyword>
<dbReference type="Proteomes" id="UP000199662">
    <property type="component" value="Unassembled WGS sequence"/>
</dbReference>
<comment type="similarity">
    <text evidence="3 13">Belongs to the guanylate kinase family.</text>
</comment>
<evidence type="ECO:0000256" key="5">
    <source>
        <dbReference type="ARBA" id="ARBA00016296"/>
    </source>
</evidence>
<dbReference type="InterPro" id="IPR008144">
    <property type="entry name" value="Guanylate_kin-like_dom"/>
</dbReference>
<dbReference type="InterPro" id="IPR008145">
    <property type="entry name" value="GK/Ca_channel_bsu"/>
</dbReference>
<keyword evidence="9 13" id="KW-0418">Kinase</keyword>
<dbReference type="CDD" id="cd00071">
    <property type="entry name" value="GMPK"/>
    <property type="match status" value="1"/>
</dbReference>
<evidence type="ECO:0000256" key="7">
    <source>
        <dbReference type="ARBA" id="ARBA00022679"/>
    </source>
</evidence>
<dbReference type="GO" id="GO:0005524">
    <property type="term" value="F:ATP binding"/>
    <property type="evidence" value="ECO:0007669"/>
    <property type="project" value="UniProtKB-UniRule"/>
</dbReference>
<dbReference type="InterPro" id="IPR027417">
    <property type="entry name" value="P-loop_NTPase"/>
</dbReference>
<dbReference type="InterPro" id="IPR017665">
    <property type="entry name" value="Guanylate_kinase"/>
</dbReference>
<accession>A0A1H6WC10</accession>
<dbReference type="RefSeq" id="WP_091829616.1">
    <property type="nucleotide sequence ID" value="NZ_FNZK01000003.1"/>
</dbReference>
<evidence type="ECO:0000256" key="4">
    <source>
        <dbReference type="ARBA" id="ARBA00012961"/>
    </source>
</evidence>
<proteinExistence type="inferred from homology"/>
<feature type="domain" description="Guanylate kinase-like" evidence="14">
    <location>
        <begin position="5"/>
        <end position="183"/>
    </location>
</feature>
<dbReference type="PANTHER" id="PTHR23117:SF13">
    <property type="entry name" value="GUANYLATE KINASE"/>
    <property type="match status" value="1"/>
</dbReference>
<organism evidence="15 16">
    <name type="scientific">Propionispira arboris</name>
    <dbReference type="NCBI Taxonomy" id="84035"/>
    <lineage>
        <taxon>Bacteria</taxon>
        <taxon>Bacillati</taxon>
        <taxon>Bacillota</taxon>
        <taxon>Negativicutes</taxon>
        <taxon>Selenomonadales</taxon>
        <taxon>Selenomonadaceae</taxon>
        <taxon>Propionispira</taxon>
    </lineage>
</organism>
<evidence type="ECO:0000256" key="1">
    <source>
        <dbReference type="ARBA" id="ARBA00003531"/>
    </source>
</evidence>
<evidence type="ECO:0000256" key="12">
    <source>
        <dbReference type="ARBA" id="ARBA00048594"/>
    </source>
</evidence>
<evidence type="ECO:0000259" key="14">
    <source>
        <dbReference type="PROSITE" id="PS50052"/>
    </source>
</evidence>
<protein>
    <recommendedName>
        <fullName evidence="5 13">Guanylate kinase</fullName>
        <ecNumber evidence="4 13">2.7.4.8</ecNumber>
    </recommendedName>
    <alternativeName>
        <fullName evidence="11 13">GMP kinase</fullName>
    </alternativeName>
</protein>
<evidence type="ECO:0000313" key="16">
    <source>
        <dbReference type="Proteomes" id="UP000199662"/>
    </source>
</evidence>
<dbReference type="STRING" id="84035.SAMN05660742_103218"/>
<dbReference type="FunFam" id="3.40.50.300:FF:000855">
    <property type="entry name" value="Guanylate kinase"/>
    <property type="match status" value="1"/>
</dbReference>
<keyword evidence="10 13" id="KW-0067">ATP-binding</keyword>
<evidence type="ECO:0000256" key="13">
    <source>
        <dbReference type="HAMAP-Rule" id="MF_00328"/>
    </source>
</evidence>
<dbReference type="SMART" id="SM00072">
    <property type="entry name" value="GuKc"/>
    <property type="match status" value="1"/>
</dbReference>
<keyword evidence="7 13" id="KW-0808">Transferase</keyword>
<dbReference type="SUPFAM" id="SSF52540">
    <property type="entry name" value="P-loop containing nucleoside triphosphate hydrolases"/>
    <property type="match status" value="1"/>
</dbReference>
<reference evidence="16" key="1">
    <citation type="submission" date="2016-10" db="EMBL/GenBank/DDBJ databases">
        <authorList>
            <person name="Varghese N."/>
            <person name="Submissions S."/>
        </authorList>
    </citation>
    <scope>NUCLEOTIDE SEQUENCE [LARGE SCALE GENOMIC DNA]</scope>
    <source>
        <strain evidence="16">DSM 2179</strain>
    </source>
</reference>
<comment type="catalytic activity">
    <reaction evidence="12 13">
        <text>GMP + ATP = GDP + ADP</text>
        <dbReference type="Rhea" id="RHEA:20780"/>
        <dbReference type="ChEBI" id="CHEBI:30616"/>
        <dbReference type="ChEBI" id="CHEBI:58115"/>
        <dbReference type="ChEBI" id="CHEBI:58189"/>
        <dbReference type="ChEBI" id="CHEBI:456216"/>
        <dbReference type="EC" id="2.7.4.8"/>
    </reaction>
</comment>
<evidence type="ECO:0000256" key="11">
    <source>
        <dbReference type="ARBA" id="ARBA00030128"/>
    </source>
</evidence>
<evidence type="ECO:0000256" key="6">
    <source>
        <dbReference type="ARBA" id="ARBA00022490"/>
    </source>
</evidence>
<dbReference type="EC" id="2.7.4.8" evidence="4 13"/>
<dbReference type="PANTHER" id="PTHR23117">
    <property type="entry name" value="GUANYLATE KINASE-RELATED"/>
    <property type="match status" value="1"/>
</dbReference>
<dbReference type="FunFam" id="3.30.63.10:FF:000002">
    <property type="entry name" value="Guanylate kinase 1"/>
    <property type="match status" value="1"/>
</dbReference>
<comment type="subcellular location">
    <subcellularLocation>
        <location evidence="2 13">Cytoplasm</location>
    </subcellularLocation>
</comment>
<feature type="binding site" evidence="13">
    <location>
        <begin position="12"/>
        <end position="19"/>
    </location>
    <ligand>
        <name>ATP</name>
        <dbReference type="ChEBI" id="CHEBI:30616"/>
    </ligand>
</feature>
<dbReference type="InterPro" id="IPR020590">
    <property type="entry name" value="Guanylate_kinase_CS"/>
</dbReference>
<dbReference type="NCBIfam" id="TIGR03263">
    <property type="entry name" value="guanyl_kin"/>
    <property type="match status" value="1"/>
</dbReference>
<evidence type="ECO:0000256" key="2">
    <source>
        <dbReference type="ARBA" id="ARBA00004496"/>
    </source>
</evidence>
<dbReference type="Pfam" id="PF00625">
    <property type="entry name" value="Guanylate_kin"/>
    <property type="match status" value="1"/>
</dbReference>
<dbReference type="EMBL" id="FNZK01000003">
    <property type="protein sequence ID" value="SEJ11587.1"/>
    <property type="molecule type" value="Genomic_DNA"/>
</dbReference>
<dbReference type="GO" id="GO:0005829">
    <property type="term" value="C:cytosol"/>
    <property type="evidence" value="ECO:0007669"/>
    <property type="project" value="TreeGrafter"/>
</dbReference>
<sequence>MDFTGNLIVISGPSGTGKGTICKKLLDEHKTLTYSISATTRQPRTGETHGINYWFTDKIEFERMIEQEELLEWAEVYGNYYGTPLARVQEVLKNGQDVILEIDPQGAMNVKKKFPQGVFIYIIPPSMTELEKRIRGRGTDSDESIARRLKAACDEIRMGVYYNYVVVNDEITVAANKIAAIVEAEKCNVLRNTDLLRQICEDKGE</sequence>
<evidence type="ECO:0000256" key="10">
    <source>
        <dbReference type="ARBA" id="ARBA00022840"/>
    </source>
</evidence>
<dbReference type="Gene3D" id="3.40.50.300">
    <property type="entry name" value="P-loop containing nucleotide triphosphate hydrolases"/>
    <property type="match status" value="2"/>
</dbReference>